<evidence type="ECO:0000256" key="1">
    <source>
        <dbReference type="ARBA" id="ARBA00003850"/>
    </source>
</evidence>
<dbReference type="SUPFAM" id="SSF53720">
    <property type="entry name" value="ALDH-like"/>
    <property type="match status" value="1"/>
</dbReference>
<evidence type="ECO:0000256" key="10">
    <source>
        <dbReference type="ARBA" id="ARBA00023102"/>
    </source>
</evidence>
<evidence type="ECO:0000256" key="2">
    <source>
        <dbReference type="ARBA" id="ARBA00004940"/>
    </source>
</evidence>
<dbReference type="PANTHER" id="PTHR21256:SF2">
    <property type="entry name" value="HISTIDINE BIOSYNTHESIS TRIFUNCTIONAL PROTEIN"/>
    <property type="match status" value="1"/>
</dbReference>
<feature type="binding site" evidence="12 16">
    <location>
        <position position="419"/>
    </location>
    <ligand>
        <name>substrate</name>
    </ligand>
</feature>
<dbReference type="Gene3D" id="3.40.50.1980">
    <property type="entry name" value="Nitrogenase molybdenum iron protein domain"/>
    <property type="match status" value="2"/>
</dbReference>
<dbReference type="RefSeq" id="WP_085036926.1">
    <property type="nucleotide sequence ID" value="NZ_JABTXY010000024.1"/>
</dbReference>
<dbReference type="GO" id="GO:0005829">
    <property type="term" value="C:cytosol"/>
    <property type="evidence" value="ECO:0007669"/>
    <property type="project" value="TreeGrafter"/>
</dbReference>
<comment type="catalytic activity">
    <reaction evidence="11 12 13">
        <text>L-histidinol + 2 NAD(+) + H2O = L-histidine + 2 NADH + 3 H(+)</text>
        <dbReference type="Rhea" id="RHEA:20641"/>
        <dbReference type="ChEBI" id="CHEBI:15377"/>
        <dbReference type="ChEBI" id="CHEBI:15378"/>
        <dbReference type="ChEBI" id="CHEBI:57540"/>
        <dbReference type="ChEBI" id="CHEBI:57595"/>
        <dbReference type="ChEBI" id="CHEBI:57699"/>
        <dbReference type="ChEBI" id="CHEBI:57945"/>
        <dbReference type="EC" id="1.1.1.23"/>
    </reaction>
</comment>
<evidence type="ECO:0000256" key="9">
    <source>
        <dbReference type="ARBA" id="ARBA00023027"/>
    </source>
</evidence>
<evidence type="ECO:0000256" key="11">
    <source>
        <dbReference type="ARBA" id="ARBA00049489"/>
    </source>
</evidence>
<feature type="binding site" evidence="12 16">
    <location>
        <position position="259"/>
    </location>
    <ligand>
        <name>substrate</name>
    </ligand>
</feature>
<name>A0A853H9X1_CROSK</name>
<dbReference type="FunFam" id="3.40.50.1980:FF:000002">
    <property type="entry name" value="Histidinol dehydrogenase, chloroplastic"/>
    <property type="match status" value="1"/>
</dbReference>
<sequence length="434" mass="45540">MTFTTIVDWNACSAQQQRELLMRPAISASESITRTVAEILDTVKARGDAALREYSAKFDKTDVAALKVTAEAIDAAAARLDDNVKQAMAVAVANIEKFHRAQQLAPVDIETLPGVRCQQVTRPVASVGLYIPGGSAPLFSTVLMLATPARIAGCKRVVLCSPPPIADEILYAAKLCGVQEVFQAGGAQAIAALAFGTESVPKVDKIFGPGNAFVTEAKRQVSQRLDGAAIDMPAGPSEVLVIADSGATPDFVASDLLSQAEHGPDSQVILLTPDAAMAQAVADATARQLEALPRAETARQALSASRIIVASDLAQCVAISNQYGPEHLIIQTRNARELVDDITSAGSVFLGDWSPESAGDYASGTNHVLPTYGYTATSSSLGLADFQKRMTVQELTPAGFSALAETIETLAAAEQLTAHKNAVTLRVAALKEQA</sequence>
<evidence type="ECO:0000256" key="16">
    <source>
        <dbReference type="PIRSR" id="PIRSR000099-3"/>
    </source>
</evidence>
<comment type="function">
    <text evidence="1 12 13">Catalyzes the sequential NAD-dependent oxidations of L-histidinol to L-histidinaldehyde and then to L-histidine.</text>
</comment>
<comment type="similarity">
    <text evidence="3 12 13 18">Belongs to the histidinol dehydrogenase family.</text>
</comment>
<keyword evidence="10 12" id="KW-0368">Histidine biosynthesis</keyword>
<protein>
    <recommendedName>
        <fullName evidence="4 12">Histidinol dehydrogenase</fullName>
        <shortName evidence="12 13">HDH</shortName>
        <ecNumber evidence="4 12">1.1.1.23</ecNumber>
    </recommendedName>
</protein>
<dbReference type="PRINTS" id="PR00083">
    <property type="entry name" value="HOLDHDRGNASE"/>
</dbReference>
<dbReference type="GO" id="GO:0008270">
    <property type="term" value="F:zinc ion binding"/>
    <property type="evidence" value="ECO:0007669"/>
    <property type="project" value="UniProtKB-UniRule"/>
</dbReference>
<keyword evidence="8 12" id="KW-0560">Oxidoreductase</keyword>
<dbReference type="PANTHER" id="PTHR21256">
    <property type="entry name" value="HISTIDINOL DEHYDROGENASE HDH"/>
    <property type="match status" value="1"/>
</dbReference>
<feature type="binding site" evidence="12 16">
    <location>
        <position position="360"/>
    </location>
    <ligand>
        <name>substrate</name>
    </ligand>
</feature>
<dbReference type="PIRSF" id="PIRSF000099">
    <property type="entry name" value="Histidinol_dh"/>
    <property type="match status" value="1"/>
</dbReference>
<comment type="cofactor">
    <cofactor evidence="12 17">
        <name>Zn(2+)</name>
        <dbReference type="ChEBI" id="CHEBI:29105"/>
    </cofactor>
    <text evidence="12 17">Binds 1 zinc ion per subunit.</text>
</comment>
<evidence type="ECO:0000256" key="3">
    <source>
        <dbReference type="ARBA" id="ARBA00010178"/>
    </source>
</evidence>
<evidence type="ECO:0000256" key="5">
    <source>
        <dbReference type="ARBA" id="ARBA00022605"/>
    </source>
</evidence>
<dbReference type="GO" id="GO:0051287">
    <property type="term" value="F:NAD binding"/>
    <property type="evidence" value="ECO:0007669"/>
    <property type="project" value="InterPro"/>
</dbReference>
<keyword evidence="7 12" id="KW-0862">Zinc</keyword>
<feature type="binding site" evidence="12 15">
    <location>
        <position position="188"/>
    </location>
    <ligand>
        <name>NAD(+)</name>
        <dbReference type="ChEBI" id="CHEBI:57540"/>
    </ligand>
</feature>
<dbReference type="Gene3D" id="1.20.5.1300">
    <property type="match status" value="1"/>
</dbReference>
<feature type="binding site" evidence="12 16">
    <location>
        <position position="327"/>
    </location>
    <ligand>
        <name>substrate</name>
    </ligand>
</feature>
<keyword evidence="9 12" id="KW-0520">NAD</keyword>
<evidence type="ECO:0000256" key="14">
    <source>
        <dbReference type="PIRSR" id="PIRSR000099-1"/>
    </source>
</evidence>
<evidence type="ECO:0000256" key="13">
    <source>
        <dbReference type="PIRNR" id="PIRNR000099"/>
    </source>
</evidence>
<dbReference type="GO" id="GO:0004399">
    <property type="term" value="F:histidinol dehydrogenase activity"/>
    <property type="evidence" value="ECO:0007669"/>
    <property type="project" value="UniProtKB-UniRule"/>
</dbReference>
<comment type="pathway">
    <text evidence="2 12 13">Amino-acid biosynthesis; L-histidine biosynthesis; L-histidine from 5-phospho-alpha-D-ribose 1-diphosphate: step 9/9.</text>
</comment>
<accession>A0A853H9X1</accession>
<reference evidence="19 20" key="1">
    <citation type="submission" date="2020-05" db="EMBL/GenBank/DDBJ databases">
        <title>The draft genome of Cronobacter sakazakii strain 145005.</title>
        <authorList>
            <person name="Yang J."/>
            <person name="Liu L."/>
            <person name="Feng Y."/>
            <person name="Zong Z."/>
        </authorList>
    </citation>
    <scope>NUCLEOTIDE SEQUENCE [LARGE SCALE GENOMIC DNA]</scope>
    <source>
        <strain evidence="19 20">145005</strain>
    </source>
</reference>
<comment type="caution">
    <text evidence="19">The sequence shown here is derived from an EMBL/GenBank/DDBJ whole genome shotgun (WGS) entry which is preliminary data.</text>
</comment>
<dbReference type="EMBL" id="JABTXY010000024">
    <property type="protein sequence ID" value="NYV42701.1"/>
    <property type="molecule type" value="Genomic_DNA"/>
</dbReference>
<evidence type="ECO:0000256" key="15">
    <source>
        <dbReference type="PIRSR" id="PIRSR000099-2"/>
    </source>
</evidence>
<feature type="binding site" evidence="12 16">
    <location>
        <position position="237"/>
    </location>
    <ligand>
        <name>substrate</name>
    </ligand>
</feature>
<feature type="binding site" evidence="12 15">
    <location>
        <position position="211"/>
    </location>
    <ligand>
        <name>NAD(+)</name>
        <dbReference type="ChEBI" id="CHEBI:57540"/>
    </ligand>
</feature>
<evidence type="ECO:0000313" key="20">
    <source>
        <dbReference type="Proteomes" id="UP000548673"/>
    </source>
</evidence>
<dbReference type="GO" id="GO:0000105">
    <property type="term" value="P:L-histidine biosynthetic process"/>
    <property type="evidence" value="ECO:0007669"/>
    <property type="project" value="UniProtKB-UniRule"/>
</dbReference>
<evidence type="ECO:0000313" key="19">
    <source>
        <dbReference type="EMBL" id="NYV42701.1"/>
    </source>
</evidence>
<feature type="binding site" evidence="12 17">
    <location>
        <position position="262"/>
    </location>
    <ligand>
        <name>Zn(2+)</name>
        <dbReference type="ChEBI" id="CHEBI:29105"/>
    </ligand>
</feature>
<dbReference type="InterPro" id="IPR001692">
    <property type="entry name" value="Histidinol_DH_CS"/>
</dbReference>
<feature type="binding site" evidence="12 17">
    <location>
        <position position="259"/>
    </location>
    <ligand>
        <name>Zn(2+)</name>
        <dbReference type="ChEBI" id="CHEBI:29105"/>
    </ligand>
</feature>
<feature type="active site" description="Proton acceptor" evidence="12 14">
    <location>
        <position position="326"/>
    </location>
</feature>
<dbReference type="CDD" id="cd06572">
    <property type="entry name" value="Histidinol_dh"/>
    <property type="match status" value="1"/>
</dbReference>
<evidence type="ECO:0000256" key="18">
    <source>
        <dbReference type="RuleBase" id="RU004175"/>
    </source>
</evidence>
<proteinExistence type="inferred from homology"/>
<feature type="active site" description="Proton acceptor" evidence="12 14">
    <location>
        <position position="327"/>
    </location>
</feature>
<dbReference type="UniPathway" id="UPA00031">
    <property type="reaction ID" value="UER00014"/>
</dbReference>
<evidence type="ECO:0000256" key="4">
    <source>
        <dbReference type="ARBA" id="ARBA00012965"/>
    </source>
</evidence>
<dbReference type="Proteomes" id="UP000548673">
    <property type="component" value="Unassembled WGS sequence"/>
</dbReference>
<evidence type="ECO:0000256" key="12">
    <source>
        <dbReference type="HAMAP-Rule" id="MF_01024"/>
    </source>
</evidence>
<dbReference type="HAMAP" id="MF_01024">
    <property type="entry name" value="HisD"/>
    <property type="match status" value="1"/>
</dbReference>
<keyword evidence="5 12" id="KW-0028">Amino-acid biosynthesis</keyword>
<feature type="binding site" evidence="12 16">
    <location>
        <position position="414"/>
    </location>
    <ligand>
        <name>substrate</name>
    </ligand>
</feature>
<dbReference type="PROSITE" id="PS00611">
    <property type="entry name" value="HISOL_DEHYDROGENASE"/>
    <property type="match status" value="1"/>
</dbReference>
<feature type="binding site" evidence="12 17">
    <location>
        <position position="360"/>
    </location>
    <ligand>
        <name>Zn(2+)</name>
        <dbReference type="ChEBI" id="CHEBI:29105"/>
    </ligand>
</feature>
<dbReference type="FunFam" id="1.20.5.1300:FF:000001">
    <property type="entry name" value="Histidine biosynthesis trifunctional protein"/>
    <property type="match status" value="1"/>
</dbReference>
<evidence type="ECO:0000256" key="17">
    <source>
        <dbReference type="PIRSR" id="PIRSR000099-4"/>
    </source>
</evidence>
<dbReference type="FunFam" id="3.40.50.1980:FF:000001">
    <property type="entry name" value="Histidinol dehydrogenase"/>
    <property type="match status" value="1"/>
</dbReference>
<dbReference type="NCBIfam" id="TIGR00069">
    <property type="entry name" value="hisD"/>
    <property type="match status" value="1"/>
</dbReference>
<evidence type="ECO:0000256" key="7">
    <source>
        <dbReference type="ARBA" id="ARBA00022833"/>
    </source>
</evidence>
<dbReference type="InterPro" id="IPR022695">
    <property type="entry name" value="Histidinol_DH_monofunct"/>
</dbReference>
<comment type="subunit">
    <text evidence="12">Homodimer.</text>
</comment>
<feature type="binding site" evidence="12 17">
    <location>
        <position position="419"/>
    </location>
    <ligand>
        <name>Zn(2+)</name>
        <dbReference type="ChEBI" id="CHEBI:29105"/>
    </ligand>
</feature>
<dbReference type="InterPro" id="IPR016161">
    <property type="entry name" value="Ald_DH/histidinol_DH"/>
</dbReference>
<dbReference type="AlphaFoldDB" id="A0A853H9X1"/>
<gene>
    <name evidence="12 19" type="primary">hisD</name>
    <name evidence="19" type="ORF">HRR37_09995</name>
</gene>
<feature type="binding site" evidence="12 16">
    <location>
        <position position="262"/>
    </location>
    <ligand>
        <name>substrate</name>
    </ligand>
</feature>
<dbReference type="InterPro" id="IPR012131">
    <property type="entry name" value="Hstdl_DH"/>
</dbReference>
<organism evidence="19 20">
    <name type="scientific">Cronobacter sakazakii</name>
    <name type="common">Enterobacter sakazakii</name>
    <dbReference type="NCBI Taxonomy" id="28141"/>
    <lineage>
        <taxon>Bacteria</taxon>
        <taxon>Pseudomonadati</taxon>
        <taxon>Pseudomonadota</taxon>
        <taxon>Gammaproteobacteria</taxon>
        <taxon>Enterobacterales</taxon>
        <taxon>Enterobacteriaceae</taxon>
        <taxon>Cronobacter</taxon>
    </lineage>
</organism>
<evidence type="ECO:0000256" key="6">
    <source>
        <dbReference type="ARBA" id="ARBA00022723"/>
    </source>
</evidence>
<keyword evidence="6 12" id="KW-0479">Metal-binding</keyword>
<feature type="binding site" evidence="12 15">
    <location>
        <position position="130"/>
    </location>
    <ligand>
        <name>NAD(+)</name>
        <dbReference type="ChEBI" id="CHEBI:57540"/>
    </ligand>
</feature>
<dbReference type="EC" id="1.1.1.23" evidence="4 12"/>
<evidence type="ECO:0000256" key="8">
    <source>
        <dbReference type="ARBA" id="ARBA00023002"/>
    </source>
</evidence>
<dbReference type="Pfam" id="PF00815">
    <property type="entry name" value="Histidinol_dh"/>
    <property type="match status" value="1"/>
</dbReference>